<feature type="region of interest" description="Disordered" evidence="1">
    <location>
        <begin position="72"/>
        <end position="101"/>
    </location>
</feature>
<organism evidence="2">
    <name type="scientific">Micrurus surinamensis</name>
    <name type="common">Surinam coral snake</name>
    <dbReference type="NCBI Taxonomy" id="129470"/>
    <lineage>
        <taxon>Eukaryota</taxon>
        <taxon>Metazoa</taxon>
        <taxon>Chordata</taxon>
        <taxon>Craniata</taxon>
        <taxon>Vertebrata</taxon>
        <taxon>Euteleostomi</taxon>
        <taxon>Lepidosauria</taxon>
        <taxon>Squamata</taxon>
        <taxon>Bifurcata</taxon>
        <taxon>Unidentata</taxon>
        <taxon>Episquamata</taxon>
        <taxon>Toxicofera</taxon>
        <taxon>Serpentes</taxon>
        <taxon>Colubroidea</taxon>
        <taxon>Elapidae</taxon>
        <taxon>Elapinae</taxon>
        <taxon>Micrurus</taxon>
    </lineage>
</organism>
<dbReference type="EMBL" id="IACN01055684">
    <property type="protein sequence ID" value="LAB54388.1"/>
    <property type="molecule type" value="Transcribed_RNA"/>
</dbReference>
<accession>A0A2D4PA52</accession>
<name>A0A2D4PA52_MICSU</name>
<evidence type="ECO:0000256" key="1">
    <source>
        <dbReference type="SAM" id="MobiDB-lite"/>
    </source>
</evidence>
<reference evidence="2" key="1">
    <citation type="submission" date="2017-07" db="EMBL/GenBank/DDBJ databases">
        <authorList>
            <person name="Mikheyev A."/>
            <person name="Grau M."/>
        </authorList>
    </citation>
    <scope>NUCLEOTIDE SEQUENCE</scope>
    <source>
        <tissue evidence="2">Venom_gland</tissue>
    </source>
</reference>
<evidence type="ECO:0000313" key="2">
    <source>
        <dbReference type="EMBL" id="LAB54388.1"/>
    </source>
</evidence>
<dbReference type="AlphaFoldDB" id="A0A2D4PA52"/>
<reference evidence="2" key="2">
    <citation type="submission" date="2017-11" db="EMBL/GenBank/DDBJ databases">
        <title>Coralsnake Venomics: Analyses of Venom Gland Transcriptomes and Proteomes of Six Brazilian Taxa.</title>
        <authorList>
            <person name="Aird S.D."/>
            <person name="Jorge da Silva N."/>
            <person name="Qiu L."/>
            <person name="Villar-Briones A."/>
            <person name="Aparecida-Saddi V."/>
            <person name="Campos-Telles M.P."/>
            <person name="Grau M."/>
            <person name="Mikheyev A.S."/>
        </authorList>
    </citation>
    <scope>NUCLEOTIDE SEQUENCE</scope>
    <source>
        <tissue evidence="2">Venom_gland</tissue>
    </source>
</reference>
<sequence length="101" mass="11157">MQRSHIYVQTTAKASLVRCPHQRQEDPLQEGSCLNASSVGEASGSVCHLKLRKRMHTGEKPHRCLESFDERASPMKCKRTHRGESLTSAPNVAKAFGPTPS</sequence>
<protein>
    <recommendedName>
        <fullName evidence="3">C2H2-type domain-containing protein</fullName>
    </recommendedName>
</protein>
<proteinExistence type="predicted"/>
<evidence type="ECO:0008006" key="3">
    <source>
        <dbReference type="Google" id="ProtNLM"/>
    </source>
</evidence>